<sequence length="264" mass="29852">MERDIVQQLKDRDEAGAAAFLTHYGPLLRYILGPILPDAQDREECLSEIALRVWDKIEHFDPDRGSFTAWLTALARNAALNKARQGKRAASLEDLPPDYPARDPTPEEALLRQERQQALHRALEALSAQERRIWDRDLSGRVLCEMDGKTYTAPYYFLGTKSYTNQSIFWGSQSRTAAYAAFSLPLQAENRRGYVCYTIAENVDGYLIDCWINYIHQDSWLQYPVTGAASPNRSGAFCLAQTALQFYPNEDAVEGSYTVTASQP</sequence>
<dbReference type="PANTHER" id="PTHR43133">
    <property type="entry name" value="RNA POLYMERASE ECF-TYPE SIGMA FACTO"/>
    <property type="match status" value="1"/>
</dbReference>
<accession>A0A9D0Z5Y3</accession>
<evidence type="ECO:0000256" key="1">
    <source>
        <dbReference type="ARBA" id="ARBA00023015"/>
    </source>
</evidence>
<dbReference type="Proteomes" id="UP000886874">
    <property type="component" value="Unassembled WGS sequence"/>
</dbReference>
<dbReference type="InterPro" id="IPR039425">
    <property type="entry name" value="RNA_pol_sigma-70-like"/>
</dbReference>
<dbReference type="EMBL" id="DVFN01000088">
    <property type="protein sequence ID" value="HIQ69821.1"/>
    <property type="molecule type" value="Genomic_DNA"/>
</dbReference>
<protein>
    <submittedName>
        <fullName evidence="7">Sigma-70 family RNA polymerase sigma factor</fullName>
    </submittedName>
</protein>
<evidence type="ECO:0000259" key="6">
    <source>
        <dbReference type="Pfam" id="PF04542"/>
    </source>
</evidence>
<proteinExistence type="predicted"/>
<dbReference type="InterPro" id="IPR014284">
    <property type="entry name" value="RNA_pol_sigma-70_dom"/>
</dbReference>
<dbReference type="GO" id="GO:0003677">
    <property type="term" value="F:DNA binding"/>
    <property type="evidence" value="ECO:0007669"/>
    <property type="project" value="UniProtKB-KW"/>
</dbReference>
<organism evidence="7 8">
    <name type="scientific">Candidatus Avoscillospira stercorigallinarum</name>
    <dbReference type="NCBI Taxonomy" id="2840708"/>
    <lineage>
        <taxon>Bacteria</taxon>
        <taxon>Bacillati</taxon>
        <taxon>Bacillota</taxon>
        <taxon>Clostridia</taxon>
        <taxon>Eubacteriales</taxon>
        <taxon>Oscillospiraceae</taxon>
        <taxon>Oscillospiraceae incertae sedis</taxon>
        <taxon>Candidatus Avoscillospira</taxon>
    </lineage>
</organism>
<dbReference type="Gene3D" id="1.10.1740.10">
    <property type="match status" value="1"/>
</dbReference>
<dbReference type="GO" id="GO:0006352">
    <property type="term" value="P:DNA-templated transcription initiation"/>
    <property type="evidence" value="ECO:0007669"/>
    <property type="project" value="InterPro"/>
</dbReference>
<reference evidence="7" key="1">
    <citation type="submission" date="2020-10" db="EMBL/GenBank/DDBJ databases">
        <authorList>
            <person name="Gilroy R."/>
        </authorList>
    </citation>
    <scope>NUCLEOTIDE SEQUENCE</scope>
    <source>
        <strain evidence="7">ChiSjej2B20-13462</strain>
    </source>
</reference>
<dbReference type="InterPro" id="IPR007627">
    <property type="entry name" value="RNA_pol_sigma70_r2"/>
</dbReference>
<evidence type="ECO:0000256" key="4">
    <source>
        <dbReference type="ARBA" id="ARBA00023163"/>
    </source>
</evidence>
<dbReference type="InterPro" id="IPR013325">
    <property type="entry name" value="RNA_pol_sigma_r2"/>
</dbReference>
<gene>
    <name evidence="7" type="ORF">IAA67_05795</name>
</gene>
<evidence type="ECO:0000256" key="2">
    <source>
        <dbReference type="ARBA" id="ARBA00023082"/>
    </source>
</evidence>
<dbReference type="Pfam" id="PF04542">
    <property type="entry name" value="Sigma70_r2"/>
    <property type="match status" value="1"/>
</dbReference>
<evidence type="ECO:0000313" key="8">
    <source>
        <dbReference type="Proteomes" id="UP000886874"/>
    </source>
</evidence>
<reference evidence="7" key="2">
    <citation type="journal article" date="2021" name="PeerJ">
        <title>Extensive microbial diversity within the chicken gut microbiome revealed by metagenomics and culture.</title>
        <authorList>
            <person name="Gilroy R."/>
            <person name="Ravi A."/>
            <person name="Getino M."/>
            <person name="Pursley I."/>
            <person name="Horton D.L."/>
            <person name="Alikhan N.F."/>
            <person name="Baker D."/>
            <person name="Gharbi K."/>
            <person name="Hall N."/>
            <person name="Watson M."/>
            <person name="Adriaenssens E.M."/>
            <person name="Foster-Nyarko E."/>
            <person name="Jarju S."/>
            <person name="Secka A."/>
            <person name="Antonio M."/>
            <person name="Oren A."/>
            <person name="Chaudhuri R.R."/>
            <person name="La Ragione R."/>
            <person name="Hildebrand F."/>
            <person name="Pallen M.J."/>
        </authorList>
    </citation>
    <scope>NUCLEOTIDE SEQUENCE</scope>
    <source>
        <strain evidence="7">ChiSjej2B20-13462</strain>
    </source>
</reference>
<dbReference type="NCBIfam" id="TIGR02937">
    <property type="entry name" value="sigma70-ECF"/>
    <property type="match status" value="1"/>
</dbReference>
<dbReference type="PANTHER" id="PTHR43133:SF8">
    <property type="entry name" value="RNA POLYMERASE SIGMA FACTOR HI_1459-RELATED"/>
    <property type="match status" value="1"/>
</dbReference>
<keyword evidence="1" id="KW-0805">Transcription regulation</keyword>
<feature type="region of interest" description="Disordered" evidence="5">
    <location>
        <begin position="86"/>
        <end position="105"/>
    </location>
</feature>
<comment type="caution">
    <text evidence="7">The sequence shown here is derived from an EMBL/GenBank/DDBJ whole genome shotgun (WGS) entry which is preliminary data.</text>
</comment>
<name>A0A9D0Z5Y3_9FIRM</name>
<dbReference type="AlphaFoldDB" id="A0A9D0Z5Y3"/>
<evidence type="ECO:0000256" key="5">
    <source>
        <dbReference type="SAM" id="MobiDB-lite"/>
    </source>
</evidence>
<dbReference type="SUPFAM" id="SSF88946">
    <property type="entry name" value="Sigma2 domain of RNA polymerase sigma factors"/>
    <property type="match status" value="1"/>
</dbReference>
<keyword evidence="4" id="KW-0804">Transcription</keyword>
<evidence type="ECO:0000256" key="3">
    <source>
        <dbReference type="ARBA" id="ARBA00023125"/>
    </source>
</evidence>
<evidence type="ECO:0000313" key="7">
    <source>
        <dbReference type="EMBL" id="HIQ69821.1"/>
    </source>
</evidence>
<dbReference type="GO" id="GO:0016987">
    <property type="term" value="F:sigma factor activity"/>
    <property type="evidence" value="ECO:0007669"/>
    <property type="project" value="UniProtKB-KW"/>
</dbReference>
<keyword evidence="2" id="KW-0731">Sigma factor</keyword>
<feature type="domain" description="RNA polymerase sigma-70 region 2" evidence="6">
    <location>
        <begin position="22"/>
        <end position="88"/>
    </location>
</feature>
<keyword evidence="3" id="KW-0238">DNA-binding</keyword>